<dbReference type="GO" id="GO:0008047">
    <property type="term" value="F:enzyme activator activity"/>
    <property type="evidence" value="ECO:0007669"/>
    <property type="project" value="TreeGrafter"/>
</dbReference>
<keyword evidence="10" id="KW-1185">Reference proteome</keyword>
<dbReference type="RefSeq" id="WP_309487943.1">
    <property type="nucleotide sequence ID" value="NZ_JAENIG010000001.1"/>
</dbReference>
<dbReference type="GO" id="GO:0005524">
    <property type="term" value="F:ATP binding"/>
    <property type="evidence" value="ECO:0007669"/>
    <property type="project" value="UniProtKB-KW"/>
</dbReference>
<dbReference type="InterPro" id="IPR003959">
    <property type="entry name" value="ATPase_AAA_core"/>
</dbReference>
<dbReference type="SUPFAM" id="SSF52540">
    <property type="entry name" value="P-loop containing nucleoside triphosphate hydrolases"/>
    <property type="match status" value="1"/>
</dbReference>
<evidence type="ECO:0000256" key="3">
    <source>
        <dbReference type="ARBA" id="ARBA00020776"/>
    </source>
</evidence>
<dbReference type="Gene3D" id="1.10.3710.10">
    <property type="entry name" value="DNA polymerase III clamp loader subunits, C-terminal domain"/>
    <property type="match status" value="1"/>
</dbReference>
<evidence type="ECO:0000256" key="7">
    <source>
        <dbReference type="SAM" id="MobiDB-lite"/>
    </source>
</evidence>
<dbReference type="Gene3D" id="3.40.50.300">
    <property type="entry name" value="P-loop containing nucleotide triphosphate hydrolases"/>
    <property type="match status" value="1"/>
</dbReference>
<dbReference type="EMBL" id="JAENIG010000001">
    <property type="protein sequence ID" value="MBK1853344.1"/>
    <property type="molecule type" value="Genomic_DNA"/>
</dbReference>
<accession>A0AAE2SAM5</accession>
<dbReference type="Pfam" id="PF16193">
    <property type="entry name" value="AAA_assoc_2"/>
    <property type="match status" value="1"/>
</dbReference>
<reference evidence="9" key="1">
    <citation type="submission" date="2021-01" db="EMBL/GenBank/DDBJ databases">
        <title>Modified the classification status of verrucomicrobia.</title>
        <authorList>
            <person name="Feng X."/>
        </authorList>
    </citation>
    <scope>NUCLEOTIDE SEQUENCE</scope>
    <source>
        <strain evidence="9">5K15</strain>
    </source>
</reference>
<dbReference type="PANTHER" id="PTHR13779">
    <property type="entry name" value="WERNER HELICASE-INTERACTING PROTEIN 1 FAMILY MEMBER"/>
    <property type="match status" value="1"/>
</dbReference>
<feature type="region of interest" description="Disordered" evidence="7">
    <location>
        <begin position="1"/>
        <end position="21"/>
    </location>
</feature>
<dbReference type="InterPro" id="IPR003593">
    <property type="entry name" value="AAA+_ATPase"/>
</dbReference>
<dbReference type="Pfam" id="PF00004">
    <property type="entry name" value="AAA"/>
    <property type="match status" value="1"/>
</dbReference>
<evidence type="ECO:0000256" key="6">
    <source>
        <dbReference type="ARBA" id="ARBA00022840"/>
    </source>
</evidence>
<dbReference type="Gene3D" id="1.10.8.60">
    <property type="match status" value="1"/>
</dbReference>
<gene>
    <name evidence="9" type="ORF">JIN83_00070</name>
</gene>
<evidence type="ECO:0000256" key="4">
    <source>
        <dbReference type="ARBA" id="ARBA00022705"/>
    </source>
</evidence>
<dbReference type="PANTHER" id="PTHR13779:SF7">
    <property type="entry name" value="ATPASE WRNIP1"/>
    <property type="match status" value="1"/>
</dbReference>
<dbReference type="InterPro" id="IPR051314">
    <property type="entry name" value="AAA_ATPase_RarA/MGS1/WRNIP1"/>
</dbReference>
<comment type="function">
    <text evidence="1">DNA-dependent ATPase that plays important roles in cellular responses to stalled DNA replication processes.</text>
</comment>
<sequence>MDSLFPEPMPEATGPAKTRTDAPLAARMRPRTLDEVAGQKHILAEGNLLRRAIEADRFSSLIFYGPPGTGKTTLATVIANSTDNRFEMLNGVESNVGEIREKIAQAQKWRQLRDQTTILFIDEIHRFNKAQQDVLLPHVERGTVRFIGATTHNPYFYVNSPLVSRSQIFQLEPVPNNDLVGLMQRALQDKERGLGTMDIRVDDKALAHLAEKSDGDARRALTALELAALTTPESDGGQVRITLEVAEESIQQKAIVYDADGDAHYDTISAFIKSIRGSDPDAALYWLAKMLTAGEDPRFIARRLVISASEDIGLADSSAIQVAIAAQQAFEFIGMPEGRIPLAHATVHLATAPKSNSAYAALGAAMEDVKEGRTLAVPEHLRTGTRKKLAQGSGASEESLQYHYSHDYEGNYVPQAYLPEGKTYYTPTENGLEKRIKERLDYWRGQFQQSNQKGR</sequence>
<comment type="similarity">
    <text evidence="2">Belongs to the AAA ATPase family. RarA/MGS1/WRNIP1 subfamily.</text>
</comment>
<dbReference type="GO" id="GO:0017116">
    <property type="term" value="F:single-stranded DNA helicase activity"/>
    <property type="evidence" value="ECO:0007669"/>
    <property type="project" value="TreeGrafter"/>
</dbReference>
<organism evidence="9 10">
    <name type="scientific">Oceaniferula flava</name>
    <dbReference type="NCBI Taxonomy" id="2800421"/>
    <lineage>
        <taxon>Bacteria</taxon>
        <taxon>Pseudomonadati</taxon>
        <taxon>Verrucomicrobiota</taxon>
        <taxon>Verrucomicrobiia</taxon>
        <taxon>Verrucomicrobiales</taxon>
        <taxon>Verrucomicrobiaceae</taxon>
        <taxon>Oceaniferula</taxon>
    </lineage>
</organism>
<dbReference type="InterPro" id="IPR021886">
    <property type="entry name" value="MgsA_C"/>
</dbReference>
<dbReference type="CDD" id="cd00009">
    <property type="entry name" value="AAA"/>
    <property type="match status" value="1"/>
</dbReference>
<evidence type="ECO:0000256" key="1">
    <source>
        <dbReference type="ARBA" id="ARBA00002393"/>
    </source>
</evidence>
<protein>
    <recommendedName>
        <fullName evidence="3">Replication-associated recombination protein A</fullName>
    </recommendedName>
</protein>
<evidence type="ECO:0000259" key="8">
    <source>
        <dbReference type="SMART" id="SM00382"/>
    </source>
</evidence>
<dbReference type="FunFam" id="3.40.50.300:FF:000137">
    <property type="entry name" value="Replication-associated recombination protein A"/>
    <property type="match status" value="1"/>
</dbReference>
<dbReference type="GO" id="GO:0006261">
    <property type="term" value="P:DNA-templated DNA replication"/>
    <property type="evidence" value="ECO:0007669"/>
    <property type="project" value="TreeGrafter"/>
</dbReference>
<dbReference type="InterPro" id="IPR032423">
    <property type="entry name" value="AAA_assoc_2"/>
</dbReference>
<keyword evidence="4" id="KW-0235">DNA replication</keyword>
<proteinExistence type="inferred from homology"/>
<keyword evidence="6" id="KW-0067">ATP-binding</keyword>
<dbReference type="AlphaFoldDB" id="A0AAE2SAM5"/>
<dbReference type="Gene3D" id="1.20.272.10">
    <property type="match status" value="1"/>
</dbReference>
<dbReference type="GO" id="GO:0003677">
    <property type="term" value="F:DNA binding"/>
    <property type="evidence" value="ECO:0007669"/>
    <property type="project" value="InterPro"/>
</dbReference>
<dbReference type="InterPro" id="IPR027417">
    <property type="entry name" value="P-loop_NTPase"/>
</dbReference>
<dbReference type="SUPFAM" id="SSF48019">
    <property type="entry name" value="post-AAA+ oligomerization domain-like"/>
    <property type="match status" value="1"/>
</dbReference>
<evidence type="ECO:0000256" key="2">
    <source>
        <dbReference type="ARBA" id="ARBA00008959"/>
    </source>
</evidence>
<name>A0AAE2SAM5_9BACT</name>
<dbReference type="FunFam" id="1.20.272.10:FF:000001">
    <property type="entry name" value="Putative AAA family ATPase"/>
    <property type="match status" value="1"/>
</dbReference>
<dbReference type="GO" id="GO:0000731">
    <property type="term" value="P:DNA synthesis involved in DNA repair"/>
    <property type="evidence" value="ECO:0007669"/>
    <property type="project" value="TreeGrafter"/>
</dbReference>
<feature type="domain" description="AAA+ ATPase" evidence="8">
    <location>
        <begin position="57"/>
        <end position="175"/>
    </location>
</feature>
<dbReference type="GO" id="GO:0016887">
    <property type="term" value="F:ATP hydrolysis activity"/>
    <property type="evidence" value="ECO:0007669"/>
    <property type="project" value="InterPro"/>
</dbReference>
<evidence type="ECO:0000313" key="10">
    <source>
        <dbReference type="Proteomes" id="UP000634206"/>
    </source>
</evidence>
<dbReference type="SMART" id="SM00382">
    <property type="entry name" value="AAA"/>
    <property type="match status" value="1"/>
</dbReference>
<evidence type="ECO:0000256" key="5">
    <source>
        <dbReference type="ARBA" id="ARBA00022741"/>
    </source>
</evidence>
<dbReference type="Proteomes" id="UP000634206">
    <property type="component" value="Unassembled WGS sequence"/>
</dbReference>
<evidence type="ECO:0000313" key="9">
    <source>
        <dbReference type="EMBL" id="MBK1853344.1"/>
    </source>
</evidence>
<dbReference type="CDD" id="cd18139">
    <property type="entry name" value="HLD_clamp_RarA"/>
    <property type="match status" value="1"/>
</dbReference>
<dbReference type="FunFam" id="1.10.8.60:FF:000029">
    <property type="entry name" value="Replication-associated recombination protein A"/>
    <property type="match status" value="1"/>
</dbReference>
<keyword evidence="5" id="KW-0547">Nucleotide-binding</keyword>
<comment type="caution">
    <text evidence="9">The sequence shown here is derived from an EMBL/GenBank/DDBJ whole genome shotgun (WGS) entry which is preliminary data.</text>
</comment>
<dbReference type="Pfam" id="PF12002">
    <property type="entry name" value="MgsA_C"/>
    <property type="match status" value="1"/>
</dbReference>
<dbReference type="InterPro" id="IPR008921">
    <property type="entry name" value="DNA_pol3_clamp-load_cplx_C"/>
</dbReference>